<dbReference type="SUPFAM" id="SSF82171">
    <property type="entry name" value="DPP6 N-terminal domain-like"/>
    <property type="match status" value="1"/>
</dbReference>
<dbReference type="SUPFAM" id="SSF52096">
    <property type="entry name" value="ClpP/crotonase"/>
    <property type="match status" value="1"/>
</dbReference>
<feature type="compositionally biased region" description="Basic and acidic residues" evidence="10">
    <location>
        <begin position="560"/>
        <end position="579"/>
    </location>
</feature>
<proteinExistence type="inferred from homology"/>
<feature type="domain" description="Tail specific protease" evidence="11">
    <location>
        <begin position="903"/>
        <end position="1095"/>
    </location>
</feature>
<evidence type="ECO:0000256" key="10">
    <source>
        <dbReference type="SAM" id="MobiDB-lite"/>
    </source>
</evidence>
<feature type="region of interest" description="Disordered" evidence="10">
    <location>
        <begin position="524"/>
        <end position="579"/>
    </location>
</feature>
<keyword evidence="4 7" id="KW-0645">Protease</keyword>
<feature type="site" description="Transition state stabilizer; via amide nitrogen" evidence="9">
    <location>
        <position position="1027"/>
    </location>
</feature>
<dbReference type="InterPro" id="IPR029414">
    <property type="entry name" value="Tricorn_PDZ"/>
</dbReference>
<comment type="subcellular location">
    <subcellularLocation>
        <location evidence="1 7">Cytoplasm</location>
    </subcellularLocation>
</comment>
<feature type="region of interest" description="Disordered" evidence="10">
    <location>
        <begin position="868"/>
        <end position="905"/>
    </location>
</feature>
<accession>A0A937X7C8</accession>
<dbReference type="InterPro" id="IPR028204">
    <property type="entry name" value="Tricorn_C1"/>
</dbReference>
<dbReference type="GO" id="GO:0005737">
    <property type="term" value="C:cytoplasm"/>
    <property type="evidence" value="ECO:0007669"/>
    <property type="project" value="UniProtKB-SubCell"/>
</dbReference>
<evidence type="ECO:0000256" key="6">
    <source>
        <dbReference type="ARBA" id="ARBA00022825"/>
    </source>
</evidence>
<comment type="caution">
    <text evidence="12">The sequence shown here is derived from an EMBL/GenBank/DDBJ whole genome shotgun (WGS) entry which is preliminary data.</text>
</comment>
<dbReference type="InterPro" id="IPR036034">
    <property type="entry name" value="PDZ_sf"/>
</dbReference>
<organism evidence="12 13">
    <name type="scientific">Eiseniibacteriota bacterium</name>
    <dbReference type="NCBI Taxonomy" id="2212470"/>
    <lineage>
        <taxon>Bacteria</taxon>
        <taxon>Candidatus Eiseniibacteriota</taxon>
    </lineage>
</organism>
<comment type="similarity">
    <text evidence="2 7">Belongs to the peptidase S41B family.</text>
</comment>
<feature type="active site" description="Charge relay system" evidence="8">
    <location>
        <position position="1084"/>
    </location>
</feature>
<feature type="region of interest" description="Disordered" evidence="10">
    <location>
        <begin position="1131"/>
        <end position="1154"/>
    </location>
</feature>
<dbReference type="Pfam" id="PF26550">
    <property type="entry name" value="Tricorn_2nd"/>
    <property type="match status" value="1"/>
</dbReference>
<dbReference type="Gene3D" id="3.30.750.44">
    <property type="match status" value="1"/>
</dbReference>
<dbReference type="InterPro" id="IPR029045">
    <property type="entry name" value="ClpP/crotonase-like_dom_sf"/>
</dbReference>
<evidence type="ECO:0000313" key="13">
    <source>
        <dbReference type="Proteomes" id="UP000748308"/>
    </source>
</evidence>
<protein>
    <recommendedName>
        <fullName evidence="7">Tricorn protease homolog</fullName>
        <ecNumber evidence="7">3.4.21.-</ecNumber>
    </recommendedName>
</protein>
<keyword evidence="6 7" id="KW-0720">Serine protease</keyword>
<evidence type="ECO:0000256" key="7">
    <source>
        <dbReference type="PIRNR" id="PIRNR036421"/>
    </source>
</evidence>
<dbReference type="SUPFAM" id="SSF50156">
    <property type="entry name" value="PDZ domain-like"/>
    <property type="match status" value="1"/>
</dbReference>
<dbReference type="Gene3D" id="2.30.42.10">
    <property type="match status" value="1"/>
</dbReference>
<dbReference type="EC" id="3.4.21.-" evidence="7"/>
<dbReference type="Gene3D" id="2.120.10.60">
    <property type="entry name" value="Tricorn protease N-terminal domain"/>
    <property type="match status" value="1"/>
</dbReference>
<dbReference type="EMBL" id="VGIY01000018">
    <property type="protein sequence ID" value="MBM3316510.1"/>
    <property type="molecule type" value="Genomic_DNA"/>
</dbReference>
<evidence type="ECO:0000256" key="9">
    <source>
        <dbReference type="PIRSR" id="PIRSR036421-3"/>
    </source>
</evidence>
<dbReference type="SUPFAM" id="SSF69304">
    <property type="entry name" value="Tricorn protease N-terminal domain"/>
    <property type="match status" value="1"/>
</dbReference>
<dbReference type="Pfam" id="PF14684">
    <property type="entry name" value="Tricorn_C1"/>
    <property type="match status" value="1"/>
</dbReference>
<feature type="region of interest" description="Disordered" evidence="10">
    <location>
        <begin position="372"/>
        <end position="399"/>
    </location>
</feature>
<dbReference type="PANTHER" id="PTHR43253:SF1">
    <property type="entry name" value="TRICORN PROTEASE HOMOLOG 2-RELATED"/>
    <property type="match status" value="1"/>
</dbReference>
<keyword evidence="3 7" id="KW-0963">Cytoplasm</keyword>
<evidence type="ECO:0000256" key="8">
    <source>
        <dbReference type="PIRSR" id="PIRSR036421-1"/>
    </source>
</evidence>
<reference evidence="12" key="1">
    <citation type="submission" date="2019-03" db="EMBL/GenBank/DDBJ databases">
        <title>Lake Tanganyika Metagenome-Assembled Genomes (MAGs).</title>
        <authorList>
            <person name="Tran P."/>
        </authorList>
    </citation>
    <scope>NUCLEOTIDE SEQUENCE</scope>
    <source>
        <strain evidence="12">M_DeepCast_400m_m2_100</strain>
    </source>
</reference>
<dbReference type="PANTHER" id="PTHR43253">
    <property type="entry name" value="TRICORN PROTEASE HOMOLOG 2-RELATED"/>
    <property type="match status" value="1"/>
</dbReference>
<dbReference type="GO" id="GO:0006508">
    <property type="term" value="P:proteolysis"/>
    <property type="evidence" value="ECO:0007669"/>
    <property type="project" value="UniProtKB-UniRule"/>
</dbReference>
<dbReference type="GO" id="GO:0008236">
    <property type="term" value="F:serine-type peptidase activity"/>
    <property type="evidence" value="ECO:0007669"/>
    <property type="project" value="UniProtKB-UniRule"/>
</dbReference>
<evidence type="ECO:0000256" key="4">
    <source>
        <dbReference type="ARBA" id="ARBA00022670"/>
    </source>
</evidence>
<name>A0A937X7C8_UNCEI</name>
<evidence type="ECO:0000256" key="1">
    <source>
        <dbReference type="ARBA" id="ARBA00004496"/>
    </source>
</evidence>
<dbReference type="AlphaFoldDB" id="A0A937X7C8"/>
<dbReference type="CDD" id="cd07562">
    <property type="entry name" value="Peptidase_S41_TRI"/>
    <property type="match status" value="1"/>
</dbReference>
<comment type="function">
    <text evidence="7">Degrades oligopeptides.</text>
</comment>
<dbReference type="Pfam" id="PF03572">
    <property type="entry name" value="Peptidase_S41"/>
    <property type="match status" value="1"/>
</dbReference>
<dbReference type="InterPro" id="IPR015943">
    <property type="entry name" value="WD40/YVTN_repeat-like_dom_sf"/>
</dbReference>
<evidence type="ECO:0000313" key="12">
    <source>
        <dbReference type="EMBL" id="MBM3316510.1"/>
    </source>
</evidence>
<dbReference type="Pfam" id="PF14685">
    <property type="entry name" value="PDZ_Tricorn"/>
    <property type="match status" value="1"/>
</dbReference>
<evidence type="ECO:0000256" key="3">
    <source>
        <dbReference type="ARBA" id="ARBA00022490"/>
    </source>
</evidence>
<evidence type="ECO:0000256" key="5">
    <source>
        <dbReference type="ARBA" id="ARBA00022801"/>
    </source>
</evidence>
<keyword evidence="5 7" id="KW-0378">Hydrolase</keyword>
<dbReference type="PIRSF" id="PIRSF036421">
    <property type="entry name" value="Tricorn_protease"/>
    <property type="match status" value="1"/>
</dbReference>
<dbReference type="InterPro" id="IPR012393">
    <property type="entry name" value="Tricorn_protease"/>
</dbReference>
<feature type="active site" description="Nucleophile" evidence="8">
    <location>
        <position position="1026"/>
    </location>
</feature>
<feature type="active site" description="Charge relay system" evidence="8">
    <location>
        <position position="773"/>
    </location>
</feature>
<dbReference type="Gene3D" id="2.130.10.10">
    <property type="entry name" value="YVTN repeat-like/Quinoprotein amine dehydrogenase"/>
    <property type="match status" value="2"/>
</dbReference>
<evidence type="ECO:0000259" key="11">
    <source>
        <dbReference type="SMART" id="SM00245"/>
    </source>
</evidence>
<evidence type="ECO:0000256" key="2">
    <source>
        <dbReference type="ARBA" id="ARBA00008524"/>
    </source>
</evidence>
<dbReference type="Proteomes" id="UP000748308">
    <property type="component" value="Unassembled WGS sequence"/>
</dbReference>
<gene>
    <name evidence="12" type="ORF">FJY75_01530</name>
</gene>
<dbReference type="SMART" id="SM00245">
    <property type="entry name" value="TSPc"/>
    <property type="match status" value="1"/>
</dbReference>
<dbReference type="Pfam" id="PF26549">
    <property type="entry name" value="Tricorn_N"/>
    <property type="match status" value="1"/>
</dbReference>
<feature type="compositionally biased region" description="Low complexity" evidence="10">
    <location>
        <begin position="1139"/>
        <end position="1154"/>
    </location>
</feature>
<sequence>MHPAIHGESIVFCSDDDLWTVGIEGGIARRLTVSKGSVSRPVFSPDGRWIAFTGTDEGGTEVYIVPADGGEPRRLTFFGVTTYPAAWAHDGQDVLCASDAGQPFPGDFHLHAVPISGGPPRALALGPARGLALEPDGPGRALARHGGDPARWKRYRGGTCGTIWVDERGTGEFAQILKTLKGNLASPMWGEGRLYFISDHEGIGNLYSVRPGGRGAVRRHTHHEDFYARFPGSDGRRIVYHAGADLHLFDARTGDGAPIPIEIRSARPQRQRKFVGGNRLEDYDPHPAGHSAVLTVRGRPVAMGLWDGPATEFGAPWRGRHRLARWLSDGKRIVAVTDEPGEEQLEIFTPGRGVERVDLEVDLGRVTDLAVAPAPTGDGGEAAGARRGRRKMRPAKAPAHDRVAVTNHRQEVYIVDLTARRARRVDGSGFHRIAGIDWSPDGRYLAYSLAVDRRHMAIRVADSRSGAVRQVTGGDFIDYAPRFDPEGRYLYFLSLRTFDPVYDLIQFGLGFPRGSKPHLITLRAEETSPFSPPPRPLGPGGKGKEAALLGRNPWDAAPDDQARPADARARKRAEPGEPTRIDFAGIGERILSFPVPEGRYRDIGAIPGKVFFLAEPIEGSLGMSWYPGVPAANCSIELYDLREQKAATFAGGVSDFRVAADRQTMVYRAGARLRAVLATGEPGKLPSGDEPGRATGWIDLGRVRCSVEPVHEWRQMVRETWRLQRDQFWVPDMSRVDWRRVYERYIPLVERISTRGELADLIWEMQGELGTSHAYELGGDYRVPPRYGVGFLGADLAYDRRAKAWKVVRLPRGDSWNPKQSSPLAAPGLGVQPGTRIHAVGGIEVAADLSPQACLVHAAGQDVWLTVSDPAGDGRRPGRGARGKAMARLAEGDSGAASPTKPGERRTITVTTLATEHALRYRDWVERNRAYVHEKSRGRIGYVHIPNMGPWGYAEFHRYFLSELDRRGLIVDARHNGGGHVSQLLLDKLLRRRVGFNVSRHMGAEPYPSEAPRGPLVALTDELAGSDGDIFSHAWKLFRLGPLVGKRTWGGVIGIWPRHPLVDGSVTTQPEFSFWFEDVGWGVENYGTDPDIEVDFRPQDHAAGRDPQLDRGLEVILRLESRFREKLPDMTMRPDRSLPALPMAGAPARPARRA</sequence>
<dbReference type="Gene3D" id="3.90.226.10">
    <property type="entry name" value="2-enoyl-CoA Hydratase, Chain A, domain 1"/>
    <property type="match status" value="1"/>
</dbReference>
<dbReference type="InterPro" id="IPR005151">
    <property type="entry name" value="Tail-specific_protease"/>
</dbReference>